<protein>
    <submittedName>
        <fullName evidence="2">Jg3434 protein</fullName>
    </submittedName>
</protein>
<evidence type="ECO:0000313" key="2">
    <source>
        <dbReference type="EMBL" id="CAH2240006.1"/>
    </source>
</evidence>
<organism evidence="2 3">
    <name type="scientific">Pararge aegeria aegeria</name>
    <dbReference type="NCBI Taxonomy" id="348720"/>
    <lineage>
        <taxon>Eukaryota</taxon>
        <taxon>Metazoa</taxon>
        <taxon>Ecdysozoa</taxon>
        <taxon>Arthropoda</taxon>
        <taxon>Hexapoda</taxon>
        <taxon>Insecta</taxon>
        <taxon>Pterygota</taxon>
        <taxon>Neoptera</taxon>
        <taxon>Endopterygota</taxon>
        <taxon>Lepidoptera</taxon>
        <taxon>Glossata</taxon>
        <taxon>Ditrysia</taxon>
        <taxon>Papilionoidea</taxon>
        <taxon>Nymphalidae</taxon>
        <taxon>Satyrinae</taxon>
        <taxon>Satyrini</taxon>
        <taxon>Parargina</taxon>
        <taxon>Pararge</taxon>
    </lineage>
</organism>
<accession>A0A8S4RQJ7</accession>
<evidence type="ECO:0000313" key="3">
    <source>
        <dbReference type="Proteomes" id="UP000838756"/>
    </source>
</evidence>
<reference evidence="2" key="1">
    <citation type="submission" date="2022-03" db="EMBL/GenBank/DDBJ databases">
        <authorList>
            <person name="Lindestad O."/>
        </authorList>
    </citation>
    <scope>NUCLEOTIDE SEQUENCE</scope>
</reference>
<dbReference type="EMBL" id="CAKXAJ010025467">
    <property type="protein sequence ID" value="CAH2240006.1"/>
    <property type="molecule type" value="Genomic_DNA"/>
</dbReference>
<name>A0A8S4RQJ7_9NEOP</name>
<keyword evidence="3" id="KW-1185">Reference proteome</keyword>
<feature type="region of interest" description="Disordered" evidence="1">
    <location>
        <begin position="119"/>
        <end position="147"/>
    </location>
</feature>
<dbReference type="Proteomes" id="UP000838756">
    <property type="component" value="Unassembled WGS sequence"/>
</dbReference>
<proteinExistence type="predicted"/>
<sequence>MRIGALRVPSDDGRQYRRVEGLARGEARAAPVARLGIALGSRAARASGRTAGASARRHRRVVSQGCGAAAALHVTVRRARSSRRGHRLTVASPSYCLPVGRDGGARCTAPLHSACPPAPAAARAPHPRAAPPPCITRSAPKNFPHRVGKIDCAASPE</sequence>
<evidence type="ECO:0000256" key="1">
    <source>
        <dbReference type="SAM" id="MobiDB-lite"/>
    </source>
</evidence>
<comment type="caution">
    <text evidence="2">The sequence shown here is derived from an EMBL/GenBank/DDBJ whole genome shotgun (WGS) entry which is preliminary data.</text>
</comment>
<gene>
    <name evidence="2" type="primary">jg3434</name>
    <name evidence="2" type="ORF">PAEG_LOCUS16638</name>
</gene>
<dbReference type="OrthoDB" id="6932401at2759"/>
<dbReference type="AlphaFoldDB" id="A0A8S4RQJ7"/>